<feature type="transmembrane region" description="Helical" evidence="3">
    <location>
        <begin position="35"/>
        <end position="59"/>
    </location>
</feature>
<accession>A0A263BY30</accession>
<dbReference type="AlphaFoldDB" id="A0A263BY30"/>
<evidence type="ECO:0000256" key="3">
    <source>
        <dbReference type="SAM" id="Phobius"/>
    </source>
</evidence>
<feature type="transmembrane region" description="Helical" evidence="3">
    <location>
        <begin position="101"/>
        <end position="119"/>
    </location>
</feature>
<feature type="transmembrane region" description="Helical" evidence="3">
    <location>
        <begin position="221"/>
        <end position="243"/>
    </location>
</feature>
<dbReference type="Proteomes" id="UP000217083">
    <property type="component" value="Unassembled WGS sequence"/>
</dbReference>
<reference evidence="5 6" key="2">
    <citation type="submission" date="2017-09" db="EMBL/GenBank/DDBJ databases">
        <title>Bacillus patelloidae sp. nov., isolated from the intestinal tract of a marine limpet.</title>
        <authorList>
            <person name="Liu R."/>
            <person name="Dong C."/>
            <person name="Shao Z."/>
        </authorList>
    </citation>
    <scope>NUCLEOTIDE SEQUENCE [LARGE SCALE GENOMIC DNA]</scope>
    <source>
        <strain evidence="5 6">SA5d-4</strain>
    </source>
</reference>
<evidence type="ECO:0000256" key="1">
    <source>
        <dbReference type="ARBA" id="ARBA00004370"/>
    </source>
</evidence>
<keyword evidence="3" id="KW-0472">Membrane</keyword>
<reference evidence="6" key="1">
    <citation type="submission" date="2017-08" db="EMBL/GenBank/DDBJ databases">
        <authorList>
            <person name="Huang Z."/>
        </authorList>
    </citation>
    <scope>NUCLEOTIDE SEQUENCE [LARGE SCALE GENOMIC DNA]</scope>
    <source>
        <strain evidence="6">SA5d-4</strain>
    </source>
</reference>
<feature type="domain" description="Acyltransferase 3" evidence="4">
    <location>
        <begin position="7"/>
        <end position="299"/>
    </location>
</feature>
<evidence type="ECO:0000259" key="4">
    <source>
        <dbReference type="Pfam" id="PF01757"/>
    </source>
</evidence>
<dbReference type="RefSeq" id="WP_094921864.1">
    <property type="nucleotide sequence ID" value="NZ_NPIA01000001.1"/>
</dbReference>
<feature type="transmembrane region" description="Helical" evidence="3">
    <location>
        <begin position="179"/>
        <end position="197"/>
    </location>
</feature>
<feature type="transmembrane region" description="Helical" evidence="3">
    <location>
        <begin position="290"/>
        <end position="311"/>
    </location>
</feature>
<gene>
    <name evidence="5" type="ORF">CIB95_03485</name>
</gene>
<dbReference type="PANTHER" id="PTHR37312">
    <property type="entry name" value="MEMBRANE-BOUND ACYLTRANSFERASE YKRP-RELATED"/>
    <property type="match status" value="1"/>
</dbReference>
<comment type="subcellular location">
    <subcellularLocation>
        <location evidence="1">Membrane</location>
    </subcellularLocation>
</comment>
<keyword evidence="6" id="KW-1185">Reference proteome</keyword>
<name>A0A263BY30_9BACI</name>
<dbReference type="EMBL" id="NPIA01000001">
    <property type="protein sequence ID" value="OZM58643.1"/>
    <property type="molecule type" value="Genomic_DNA"/>
</dbReference>
<dbReference type="InterPro" id="IPR002656">
    <property type="entry name" value="Acyl_transf_3_dom"/>
</dbReference>
<evidence type="ECO:0000313" key="5">
    <source>
        <dbReference type="EMBL" id="OZM58643.1"/>
    </source>
</evidence>
<feature type="transmembrane region" description="Helical" evidence="3">
    <location>
        <begin position="126"/>
        <end position="146"/>
    </location>
</feature>
<proteinExistence type="inferred from homology"/>
<feature type="transmembrane region" description="Helical" evidence="3">
    <location>
        <begin position="255"/>
        <end position="278"/>
    </location>
</feature>
<sequence length="341" mass="39568">MKVNRDPYIDNARFILVVLVVIGHLISPFKDNNEIIYFINNFLASFRMPALIYLTGFFSKKFYKEGFIEKITIKLLFPYLIFQLIYNFNPTLSINWFNPSFGLWFLLSVYSWNLLLFIFTRLKKPIIFALIIGVGIGLVENAGHYFSISRTFVFFPIFLIGFYTEKVHLEWFKKKQAKLLSVIALIVSFTILSYFSVLETRGLMLGKTSYSNLDFSNLEGIYLRALFYVIMLLGVVFYLPWVPKKQNCLTNFGQVTAYIYILHLPIIGFLYNIGWFYAYESWKVITSPALALFISILLCSKPVILIMKPFVTGEAVSKLIISIKMLKRYVLRKTGGVYFGS</sequence>
<dbReference type="PANTHER" id="PTHR37312:SF1">
    <property type="entry name" value="MEMBRANE-BOUND ACYLTRANSFERASE YKRP-RELATED"/>
    <property type="match status" value="1"/>
</dbReference>
<feature type="transmembrane region" description="Helical" evidence="3">
    <location>
        <begin position="12"/>
        <end position="29"/>
    </location>
</feature>
<organism evidence="5 6">
    <name type="scientific">Lottiidibacillus patelloidae</name>
    <dbReference type="NCBI Taxonomy" id="2670334"/>
    <lineage>
        <taxon>Bacteria</taxon>
        <taxon>Bacillati</taxon>
        <taxon>Bacillota</taxon>
        <taxon>Bacilli</taxon>
        <taxon>Bacillales</taxon>
        <taxon>Bacillaceae</taxon>
        <taxon>Lottiidibacillus</taxon>
    </lineage>
</organism>
<dbReference type="Pfam" id="PF01757">
    <property type="entry name" value="Acyl_transf_3"/>
    <property type="match status" value="1"/>
</dbReference>
<dbReference type="GO" id="GO:0016747">
    <property type="term" value="F:acyltransferase activity, transferring groups other than amino-acyl groups"/>
    <property type="evidence" value="ECO:0007669"/>
    <property type="project" value="InterPro"/>
</dbReference>
<keyword evidence="3" id="KW-1133">Transmembrane helix</keyword>
<dbReference type="InterPro" id="IPR052734">
    <property type="entry name" value="Nod_factor_acetyltransferase"/>
</dbReference>
<evidence type="ECO:0000313" key="6">
    <source>
        <dbReference type="Proteomes" id="UP000217083"/>
    </source>
</evidence>
<keyword evidence="3" id="KW-0812">Transmembrane</keyword>
<feature type="transmembrane region" description="Helical" evidence="3">
    <location>
        <begin position="71"/>
        <end position="89"/>
    </location>
</feature>
<protein>
    <recommendedName>
        <fullName evidence="4">Acyltransferase 3 domain-containing protein</fullName>
    </recommendedName>
</protein>
<comment type="similarity">
    <text evidence="2">Belongs to the acyltransferase 3 family.</text>
</comment>
<evidence type="ECO:0000256" key="2">
    <source>
        <dbReference type="ARBA" id="ARBA00007400"/>
    </source>
</evidence>
<comment type="caution">
    <text evidence="5">The sequence shown here is derived from an EMBL/GenBank/DDBJ whole genome shotgun (WGS) entry which is preliminary data.</text>
</comment>